<organism evidence="2">
    <name type="scientific">Spermatozopsis similis</name>
    <name type="common">Green alga</name>
    <dbReference type="NCBI Taxonomy" id="3192"/>
    <lineage>
        <taxon>Eukaryota</taxon>
        <taxon>Viridiplantae</taxon>
        <taxon>Chlorophyta</taxon>
        <taxon>core chlorophytes</taxon>
        <taxon>Chlorophyceae</taxon>
        <taxon>CS clade</taxon>
        <taxon>Chlamydomonadales</taxon>
        <taxon>Dunaliellaceae</taxon>
        <taxon>Spermatozopsis</taxon>
    </lineage>
</organism>
<dbReference type="PANTHER" id="PTHR34047:SF8">
    <property type="entry name" value="PROTEIN YKFC"/>
    <property type="match status" value="1"/>
</dbReference>
<feature type="domain" description="Group II intron maturase-specific" evidence="1">
    <location>
        <begin position="357"/>
        <end position="434"/>
    </location>
</feature>
<dbReference type="PANTHER" id="PTHR34047">
    <property type="entry name" value="NUCLEAR INTRON MATURASE 1, MITOCHONDRIAL-RELATED"/>
    <property type="match status" value="1"/>
</dbReference>
<geneLocation type="chloroplast" evidence="2"/>
<dbReference type="GeneID" id="40145402"/>
<reference evidence="2" key="1">
    <citation type="submission" date="2018-01" db="EMBL/GenBank/DDBJ databases">
        <title>Ordinal-level systematics of Chlorophyceae.</title>
        <authorList>
            <person name="Fucikova K."/>
            <person name="Lewis P.O."/>
            <person name="Lewis L.A."/>
        </authorList>
    </citation>
    <scope>NUCLEOTIDE SEQUENCE</scope>
</reference>
<dbReference type="RefSeq" id="YP_009632846.1">
    <property type="nucleotide sequence ID" value="NC_042251.1"/>
</dbReference>
<accession>A0A499S6E4</accession>
<sequence>MSSKKTLLLEFLFQLQIQIYQYEKHGKLNKAKTCQKIYLETFASTVSVIQKLPKQSSVEKNAKILIPANRMNLRFLKKVSNQQSSELDSLSQTKIWNNLQNLQLEFLNGITQPLWEARFFSTVYGLRTGRSCYDLIIHLQKILQKKSNYFFQFDITGGFKDHPEKWSNYFLLPKRIPKKSFLKFNLFDTIFNNLGFNRKRVAERNKSASSLPNSNLLFLSFFINNFKNLDTKKSFCNILLHKMDGMIYKFQTLFLHFCKLKSNKLTNIKIVRYASQFLFLTPDLPLLKELVTTVIKNSTNDFEIKMNEIGHTLFPYEEKMSGVNFLNFEIRQIKKSSKNSMENPLLTLISPSRVNLQNHLSELKQISQQLSSQSQENFIFALTPKIRGWCNYYRICSNKKVFFYLDYLLFKILWRWACRRHAKKSRRWIKEKYFHSLDEQNWVFCVYQKEQQQFICLPFHAEINLIHYNEVDNEKSPYDSDFNYWLNRYT</sequence>
<evidence type="ECO:0000259" key="1">
    <source>
        <dbReference type="Pfam" id="PF08388"/>
    </source>
</evidence>
<name>A0A499S6E4_SPESI</name>
<evidence type="ECO:0000313" key="2">
    <source>
        <dbReference type="EMBL" id="AYQ95199.1"/>
    </source>
</evidence>
<dbReference type="Pfam" id="PF08388">
    <property type="entry name" value="GIIM"/>
    <property type="match status" value="1"/>
</dbReference>
<proteinExistence type="predicted"/>
<dbReference type="EMBL" id="MG778500">
    <property type="protein sequence ID" value="AYQ95199.1"/>
    <property type="molecule type" value="Genomic_DNA"/>
</dbReference>
<keyword evidence="2" id="KW-0934">Plastid</keyword>
<dbReference type="InterPro" id="IPR013597">
    <property type="entry name" value="Mat_intron_G2"/>
</dbReference>
<dbReference type="InterPro" id="IPR051083">
    <property type="entry name" value="GrpII_Intron_Splice-Mob/Def"/>
</dbReference>
<dbReference type="AlphaFoldDB" id="A0A499S6E4"/>
<protein>
    <recommendedName>
        <fullName evidence="1">Group II intron maturase-specific domain-containing protein</fullName>
    </recommendedName>
</protein>
<keyword evidence="2" id="KW-0150">Chloroplast</keyword>